<dbReference type="HOGENOM" id="CLU_2850783_0_0_1"/>
<dbReference type="InParanoid" id="B2W626"/>
<reference evidence="2" key="1">
    <citation type="journal article" date="2013" name="G3 (Bethesda)">
        <title>Comparative genomics of a plant-pathogenic fungus, Pyrenophora tritici-repentis, reveals transduplication and the impact of repeat elements on pathogenicity and population divergence.</title>
        <authorList>
            <person name="Manning V.A."/>
            <person name="Pandelova I."/>
            <person name="Dhillon B."/>
            <person name="Wilhelm L.J."/>
            <person name="Goodwin S.B."/>
            <person name="Berlin A.M."/>
            <person name="Figueroa M."/>
            <person name="Freitag M."/>
            <person name="Hane J.K."/>
            <person name="Henrissat B."/>
            <person name="Holman W.H."/>
            <person name="Kodira C.D."/>
            <person name="Martin J."/>
            <person name="Oliver R.P."/>
            <person name="Robbertse B."/>
            <person name="Schackwitz W."/>
            <person name="Schwartz D.C."/>
            <person name="Spatafora J.W."/>
            <person name="Turgeon B.G."/>
            <person name="Yandava C."/>
            <person name="Young S."/>
            <person name="Zhou S."/>
            <person name="Zeng Q."/>
            <person name="Grigoriev I.V."/>
            <person name="Ma L.-J."/>
            <person name="Ciuffetti L.M."/>
        </authorList>
    </citation>
    <scope>NUCLEOTIDE SEQUENCE [LARGE SCALE GENOMIC DNA]</scope>
    <source>
        <strain evidence="2">Pt-1C-BFP</strain>
    </source>
</reference>
<proteinExistence type="predicted"/>
<name>B2W626_PYRTR</name>
<sequence>MVERPNADVPGSVNVGNEDIDVIIVMSSDLAAVSPTSCAGAHVDHRLRGLERTLVETMSISKDLG</sequence>
<organism evidence="1 2">
    <name type="scientific">Pyrenophora tritici-repentis (strain Pt-1C-BFP)</name>
    <name type="common">Wheat tan spot fungus</name>
    <name type="synonym">Drechslera tritici-repentis</name>
    <dbReference type="NCBI Taxonomy" id="426418"/>
    <lineage>
        <taxon>Eukaryota</taxon>
        <taxon>Fungi</taxon>
        <taxon>Dikarya</taxon>
        <taxon>Ascomycota</taxon>
        <taxon>Pezizomycotina</taxon>
        <taxon>Dothideomycetes</taxon>
        <taxon>Pleosporomycetidae</taxon>
        <taxon>Pleosporales</taxon>
        <taxon>Pleosporineae</taxon>
        <taxon>Pleosporaceae</taxon>
        <taxon>Pyrenophora</taxon>
    </lineage>
</organism>
<dbReference type="AlphaFoldDB" id="B2W626"/>
<evidence type="ECO:0000313" key="2">
    <source>
        <dbReference type="Proteomes" id="UP000001471"/>
    </source>
</evidence>
<dbReference type="Proteomes" id="UP000001471">
    <property type="component" value="Unassembled WGS sequence"/>
</dbReference>
<accession>B2W626</accession>
<protein>
    <submittedName>
        <fullName evidence="1">Uncharacterized protein</fullName>
    </submittedName>
</protein>
<evidence type="ECO:0000313" key="1">
    <source>
        <dbReference type="EMBL" id="EDU49104.1"/>
    </source>
</evidence>
<dbReference type="EMBL" id="DS231619">
    <property type="protein sequence ID" value="EDU49104.1"/>
    <property type="molecule type" value="Genomic_DNA"/>
</dbReference>
<gene>
    <name evidence="1" type="ORF">PTRG_06184</name>
</gene>